<dbReference type="PROSITE" id="PS51198">
    <property type="entry name" value="UVRD_HELICASE_ATP_BIND"/>
    <property type="match status" value="1"/>
</dbReference>
<dbReference type="InterPro" id="IPR013986">
    <property type="entry name" value="DExx_box_DNA_helicase_dom_sf"/>
</dbReference>
<evidence type="ECO:0000313" key="9">
    <source>
        <dbReference type="Proteomes" id="UP000198636"/>
    </source>
</evidence>
<keyword evidence="2 5" id="KW-0378">Hydrolase</keyword>
<keyword evidence="3 5" id="KW-0347">Helicase</keyword>
<dbReference type="Proteomes" id="UP000198636">
    <property type="component" value="Unassembled WGS sequence"/>
</dbReference>
<dbReference type="InterPro" id="IPR014016">
    <property type="entry name" value="UvrD-like_ATP-bd"/>
</dbReference>
<protein>
    <submittedName>
        <fullName evidence="8">DNA helicase-2 / ATP-dependent DNA helicase PcrA</fullName>
    </submittedName>
</protein>
<evidence type="ECO:0000256" key="4">
    <source>
        <dbReference type="ARBA" id="ARBA00022840"/>
    </source>
</evidence>
<dbReference type="EMBL" id="FMUS01000005">
    <property type="protein sequence ID" value="SCY28171.1"/>
    <property type="molecule type" value="Genomic_DNA"/>
</dbReference>
<dbReference type="GO" id="GO:0016787">
    <property type="term" value="F:hydrolase activity"/>
    <property type="evidence" value="ECO:0007669"/>
    <property type="project" value="UniProtKB-UniRule"/>
</dbReference>
<dbReference type="SUPFAM" id="SSF52540">
    <property type="entry name" value="P-loop containing nucleoside triphosphate hydrolases"/>
    <property type="match status" value="1"/>
</dbReference>
<dbReference type="RefSeq" id="WP_176758884.1">
    <property type="nucleotide sequence ID" value="NZ_FMUS01000005.1"/>
</dbReference>
<evidence type="ECO:0000259" key="7">
    <source>
        <dbReference type="PROSITE" id="PS51198"/>
    </source>
</evidence>
<keyword evidence="9" id="KW-1185">Reference proteome</keyword>
<evidence type="ECO:0000256" key="2">
    <source>
        <dbReference type="ARBA" id="ARBA00022801"/>
    </source>
</evidence>
<keyword evidence="6" id="KW-0175">Coiled coil</keyword>
<dbReference type="Gene3D" id="3.40.50.300">
    <property type="entry name" value="P-loop containing nucleotide triphosphate hydrolases"/>
    <property type="match status" value="3"/>
</dbReference>
<evidence type="ECO:0000256" key="5">
    <source>
        <dbReference type="PROSITE-ProRule" id="PRU00560"/>
    </source>
</evidence>
<dbReference type="InterPro" id="IPR000212">
    <property type="entry name" value="DNA_helicase_UvrD/REP"/>
</dbReference>
<sequence>MDAKKHPSFKKETQHLKEIREWVVKEKYSLEDYEEVLKEEITSIRKTVSHLHDERLLAKQLLSQYTERDIKNLKRAEEAPYFGRIDFQEYNRDEIEEIYIGKHGLHDKDKDLPIVVDWRAPVADIYYSGHSKDVEYRAPMGEIKGTLHLKRRYEIEKGELNAIYDEKTSEGIIEDSLKGKGDFLIEALDKNTSGRLKEIVATIQDQQNSIIRSDMLRPLVVQGVAGSGKTTIALHRMAYLIYNNRKNIENANYMVMAPNKLFLDYIADILPDLGVENVIQTTFEDWALDLIDRKINIQDKTDKLNQIFFNSNNSAIIPIIAKIKGALLFKRVIDTHMKKLELNLIPPKDIVWEGLVLLKYQQIQEVFMTSNLHLSYSQRLAKIAEYLKIKLKRDINELEEKIGELYSAKMKDIKNRILDEVQLKKNIISLYDERDLKLKRIIKEIPSIVEEYMKGSVKLDHVEFYINIFNEEKEMKRAFEDKVEDFHTIYEHMHRGLKEKRFEIDDLTALAYIKIKLLGLENSNRYTHIVVDEAQDFDEFRMSLLREFVINDSFTFVGDLSQGIYDFRGINNWSRSMERVFEGKAYHFHLLTTSYRSTIEIVNLANGVIKECKELNPVMAQPVFRHGLKPSLLKCKNQGEMIKEIVKGIEELRQNNMKSLAVICKDLTETLKVYGLLKDTIEDINLLTDDNMTFTNGTVVIPSYLSKGLEFDCAFLWNVNNEVYTMNTMDIKLLYVGITRALHRVNIYYEGNVSPILNGVHELVISN</sequence>
<dbReference type="GO" id="GO:0003677">
    <property type="term" value="F:DNA binding"/>
    <property type="evidence" value="ECO:0007669"/>
    <property type="project" value="InterPro"/>
</dbReference>
<proteinExistence type="predicted"/>
<evidence type="ECO:0000313" key="8">
    <source>
        <dbReference type="EMBL" id="SCY28171.1"/>
    </source>
</evidence>
<dbReference type="GO" id="GO:0043138">
    <property type="term" value="F:3'-5' DNA helicase activity"/>
    <property type="evidence" value="ECO:0007669"/>
    <property type="project" value="TreeGrafter"/>
</dbReference>
<dbReference type="GO" id="GO:0005829">
    <property type="term" value="C:cytosol"/>
    <property type="evidence" value="ECO:0007669"/>
    <property type="project" value="TreeGrafter"/>
</dbReference>
<dbReference type="Pfam" id="PF00580">
    <property type="entry name" value="UvrD-helicase"/>
    <property type="match status" value="1"/>
</dbReference>
<dbReference type="GO" id="GO:0000725">
    <property type="term" value="P:recombinational repair"/>
    <property type="evidence" value="ECO:0007669"/>
    <property type="project" value="TreeGrafter"/>
</dbReference>
<dbReference type="PANTHER" id="PTHR11070:SF17">
    <property type="entry name" value="DNA HELICASE IV"/>
    <property type="match status" value="1"/>
</dbReference>
<dbReference type="NCBIfam" id="NF041464">
    <property type="entry name" value="HelD_BACSU"/>
    <property type="match status" value="1"/>
</dbReference>
<accession>A0A1G5EN03</accession>
<dbReference type="InterPro" id="IPR027785">
    <property type="entry name" value="UvrD-like_helicase_C"/>
</dbReference>
<organism evidence="8 9">
    <name type="scientific">Alkaliphilus peptidifermentans DSM 18978</name>
    <dbReference type="NCBI Taxonomy" id="1120976"/>
    <lineage>
        <taxon>Bacteria</taxon>
        <taxon>Bacillati</taxon>
        <taxon>Bacillota</taxon>
        <taxon>Clostridia</taxon>
        <taxon>Peptostreptococcales</taxon>
        <taxon>Natronincolaceae</taxon>
        <taxon>Alkaliphilus</taxon>
    </lineage>
</organism>
<keyword evidence="1 5" id="KW-0547">Nucleotide-binding</keyword>
<dbReference type="PANTHER" id="PTHR11070">
    <property type="entry name" value="UVRD / RECB / PCRA DNA HELICASE FAMILY MEMBER"/>
    <property type="match status" value="1"/>
</dbReference>
<keyword evidence="4 5" id="KW-0067">ATP-binding</keyword>
<dbReference type="AlphaFoldDB" id="A0A1G5EN03"/>
<dbReference type="STRING" id="1120976.SAMN03080606_01208"/>
<dbReference type="InterPro" id="IPR048228">
    <property type="entry name" value="HelD_bacillota"/>
</dbReference>
<evidence type="ECO:0000256" key="6">
    <source>
        <dbReference type="SAM" id="Coils"/>
    </source>
</evidence>
<feature type="domain" description="UvrD-like helicase ATP-binding" evidence="7">
    <location>
        <begin position="202"/>
        <end position="598"/>
    </location>
</feature>
<name>A0A1G5EN03_9FIRM</name>
<dbReference type="Pfam" id="PF13538">
    <property type="entry name" value="UvrD_C_2"/>
    <property type="match status" value="1"/>
</dbReference>
<reference evidence="8 9" key="1">
    <citation type="submission" date="2016-10" db="EMBL/GenBank/DDBJ databases">
        <authorList>
            <person name="de Groot N.N."/>
        </authorList>
    </citation>
    <scope>NUCLEOTIDE SEQUENCE [LARGE SCALE GENOMIC DNA]</scope>
    <source>
        <strain evidence="8 9">DSM 18978</strain>
    </source>
</reference>
<feature type="coiled-coil region" evidence="6">
    <location>
        <begin position="381"/>
        <end position="408"/>
    </location>
</feature>
<dbReference type="InterPro" id="IPR027417">
    <property type="entry name" value="P-loop_NTPase"/>
</dbReference>
<dbReference type="Gene3D" id="1.10.10.160">
    <property type="match status" value="1"/>
</dbReference>
<dbReference type="GO" id="GO:0005524">
    <property type="term" value="F:ATP binding"/>
    <property type="evidence" value="ECO:0007669"/>
    <property type="project" value="UniProtKB-UniRule"/>
</dbReference>
<feature type="binding site" evidence="5">
    <location>
        <begin position="223"/>
        <end position="230"/>
    </location>
    <ligand>
        <name>ATP</name>
        <dbReference type="ChEBI" id="CHEBI:30616"/>
    </ligand>
</feature>
<evidence type="ECO:0000256" key="3">
    <source>
        <dbReference type="ARBA" id="ARBA00022806"/>
    </source>
</evidence>
<evidence type="ECO:0000256" key="1">
    <source>
        <dbReference type="ARBA" id="ARBA00022741"/>
    </source>
</evidence>
<gene>
    <name evidence="8" type="ORF">SAMN03080606_01208</name>
</gene>